<protein>
    <submittedName>
        <fullName evidence="1">Uncharacterized protein</fullName>
    </submittedName>
</protein>
<sequence>MKSFVIPKAGRLVFRQLAAGCSLFLGCLDLPGCDIEEGAGYFLYLSGDRLALVPGAINKLPDALKGMGLSSYVKAAIWRESVEHGLVMVRFICAGSRWMAFGVSQRKLLGGQDVHTWFDISDGRATSIAAPFDAVGMACTQVVHQHAVWPSGDGSFTTLPVVERAWRDIYTKKSHLLADVGDGILSIESASTLLKADPQAAHLGLWSGLSQDRDYCAYLSCLRKLGGLDRPEMMTADELTRYEKLSSEAIRMSLEV</sequence>
<gene>
    <name evidence="1" type="ORF">RJN63_12445</name>
</gene>
<accession>A0AAE4GAL0</accession>
<dbReference type="PROSITE" id="PS51257">
    <property type="entry name" value="PROKAR_LIPOPROTEIN"/>
    <property type="match status" value="1"/>
</dbReference>
<comment type="caution">
    <text evidence="1">The sequence shown here is derived from an EMBL/GenBank/DDBJ whole genome shotgun (WGS) entry which is preliminary data.</text>
</comment>
<name>A0AAE4GAL0_9BURK</name>
<reference evidence="1" key="1">
    <citation type="submission" date="2023-02" db="EMBL/GenBank/DDBJ databases">
        <title>Description of Herbaspirillum huttiense subsp. nephrolepsisexaltata and Herbaspirillum huttiense subsp. lycopersicon.</title>
        <authorList>
            <person name="Poudel M."/>
            <person name="Sharma A."/>
            <person name="Goss E."/>
            <person name="Tapia J.H."/>
            <person name="Harmon C.M."/>
            <person name="Jones J.B."/>
        </authorList>
    </citation>
    <scope>NUCLEOTIDE SEQUENCE</scope>
    <source>
        <strain evidence="1">NC40101</strain>
    </source>
</reference>
<organism evidence="1">
    <name type="scientific">Herbaspirillum huttiense subsp. nephrolepidis</name>
    <dbReference type="NCBI Taxonomy" id="3075126"/>
    <lineage>
        <taxon>Bacteria</taxon>
        <taxon>Pseudomonadati</taxon>
        <taxon>Pseudomonadota</taxon>
        <taxon>Betaproteobacteria</taxon>
        <taxon>Burkholderiales</taxon>
        <taxon>Oxalobacteraceae</taxon>
        <taxon>Herbaspirillum</taxon>
    </lineage>
</organism>
<dbReference type="RefSeq" id="WP_284078277.1">
    <property type="nucleotide sequence ID" value="NZ_JAVLSM010000007.1"/>
</dbReference>
<proteinExistence type="predicted"/>
<dbReference type="AlphaFoldDB" id="A0AAE4GAL0"/>
<evidence type="ECO:0000313" key="1">
    <source>
        <dbReference type="EMBL" id="MDT0337645.1"/>
    </source>
</evidence>
<dbReference type="EMBL" id="JAVRAA010000005">
    <property type="protein sequence ID" value="MDT0337645.1"/>
    <property type="molecule type" value="Genomic_DNA"/>
</dbReference>